<comment type="caution">
    <text evidence="3">The sequence shown here is derived from an EMBL/GenBank/DDBJ whole genome shotgun (WGS) entry which is preliminary data.</text>
</comment>
<keyword evidence="4" id="KW-1185">Reference proteome</keyword>
<feature type="region of interest" description="Disordered" evidence="2">
    <location>
        <begin position="936"/>
        <end position="968"/>
    </location>
</feature>
<dbReference type="InterPro" id="IPR036236">
    <property type="entry name" value="Znf_C2H2_sf"/>
</dbReference>
<accession>A0AAV2SQ03</accession>
<protein>
    <submittedName>
        <fullName evidence="3">Uncharacterized protein</fullName>
    </submittedName>
</protein>
<gene>
    <name evidence="3" type="ORF">MNOR_LOCUS38909</name>
</gene>
<evidence type="ECO:0000256" key="1">
    <source>
        <dbReference type="SAM" id="Coils"/>
    </source>
</evidence>
<evidence type="ECO:0000313" key="3">
    <source>
        <dbReference type="EMBL" id="CAL4218343.1"/>
    </source>
</evidence>
<evidence type="ECO:0000256" key="2">
    <source>
        <dbReference type="SAM" id="MobiDB-lite"/>
    </source>
</evidence>
<dbReference type="InterPro" id="IPR023393">
    <property type="entry name" value="START-like_dom_sf"/>
</dbReference>
<dbReference type="EMBL" id="CAXKWB010093900">
    <property type="protein sequence ID" value="CAL4218343.1"/>
    <property type="molecule type" value="Genomic_DNA"/>
</dbReference>
<organism evidence="3 4">
    <name type="scientific">Meganyctiphanes norvegica</name>
    <name type="common">Northern krill</name>
    <name type="synonym">Thysanopoda norvegica</name>
    <dbReference type="NCBI Taxonomy" id="48144"/>
    <lineage>
        <taxon>Eukaryota</taxon>
        <taxon>Metazoa</taxon>
        <taxon>Ecdysozoa</taxon>
        <taxon>Arthropoda</taxon>
        <taxon>Crustacea</taxon>
        <taxon>Multicrustacea</taxon>
        <taxon>Malacostraca</taxon>
        <taxon>Eumalacostraca</taxon>
        <taxon>Eucarida</taxon>
        <taxon>Euphausiacea</taxon>
        <taxon>Euphausiidae</taxon>
        <taxon>Meganyctiphanes</taxon>
    </lineage>
</organism>
<evidence type="ECO:0000313" key="4">
    <source>
        <dbReference type="Proteomes" id="UP001497623"/>
    </source>
</evidence>
<dbReference type="Proteomes" id="UP001497623">
    <property type="component" value="Unassembled WGS sequence"/>
</dbReference>
<keyword evidence="1" id="KW-0175">Coiled coil</keyword>
<dbReference type="AlphaFoldDB" id="A0AAV2SQ03"/>
<feature type="non-terminal residue" evidence="3">
    <location>
        <position position="1120"/>
    </location>
</feature>
<dbReference type="Gene3D" id="3.30.530.20">
    <property type="match status" value="1"/>
</dbReference>
<proteinExistence type="predicted"/>
<reference evidence="3 4" key="1">
    <citation type="submission" date="2024-05" db="EMBL/GenBank/DDBJ databases">
        <authorList>
            <person name="Wallberg A."/>
        </authorList>
    </citation>
    <scope>NUCLEOTIDE SEQUENCE [LARGE SCALE GENOMIC DNA]</scope>
</reference>
<dbReference type="Gene3D" id="3.30.160.60">
    <property type="entry name" value="Classic Zinc Finger"/>
    <property type="match status" value="1"/>
</dbReference>
<name>A0AAV2SQ03_MEGNR</name>
<feature type="compositionally biased region" description="Basic and acidic residues" evidence="2">
    <location>
        <begin position="936"/>
        <end position="958"/>
    </location>
</feature>
<dbReference type="SUPFAM" id="SSF57667">
    <property type="entry name" value="beta-beta-alpha zinc fingers"/>
    <property type="match status" value="1"/>
</dbReference>
<sequence length="1120" mass="128831">MARHIDMIYDCLIQGVPEVMCWCPRSNMCLILLCSSVHTVKCSGMKMINVNYHDPIHPKPIFYLKRIQLKFSWTLKFSRARNFLTINLSDIQQDNHILINIQNGTSKMPIYAVVLSMESETSIVRLEVLAFFKIWVAYYCINGRKRRSIICYNFYYTFFRILDHNEPDQMTCTVVKIHFQKCDFLNSDCSPFCNAWKSINILTSPARYVTKASGLVEGKKSYKCPLCEQRLTQKDAIMQNQRINIKEKTYEYSHCGLFLQISYKINFKRSCAIPTMMYMLQLYGSSVKVHLSGLSVSHIVGIYMTFPLYVLSYVASDYTSEHNLSHWMHLLPHIFLHRVFDSLQYRFSLNHKSYMLMLGGPALMLPTAIAKRSGATREADHREPSLSKLVKQSHRPGIEYSLTYFDNPGTRLPQSVSNFIATTGFPNFLKKNHDAALTLQSRYENGDDVYISLPCNLRYPHAEEQLPLVDQEQETQTLQNVLENVIEIDIKPSEEQFPIIDHEQMTFGLQNIVIGSKNEILDSNKTVPSAQIDYQEPNIQNQIDEKSDIIQKDASHALIKDKVEELLIKSHIELTKEAVSVRSKKEINLIPAEVLVQDEEPFVKEHVFANEMKVMKEDLKEKNKPLKYTEDQNLSKKFIETPKISIAQERVSEDIVENFIEPDASKLCMKSKDSENKNEYRNAIDNLDNNFDKYSQKENDTTVQINKNESLLDMKIEVPIGSKKVVVDLLEAMEVISPELEQKTVLLKKVEDWAEAALKDIDESSEFIQGVNMLCSKIEKFKKRAKNKKIESLRLMEEMEKQANNEKEFKTRIGFGHYDHSGGLDEKTLLTLEKFLMTMKEVVERDKDMRTGRGYNIDSCEILDNSKQNIFREKMSHEINTEPVLKDLGEEQHQEIKQKKSEICIKKEDIVIEKNGKNETILDNRVRLIDLNIDDGSKDVKNETDTENKKEDPPKDPPEPTGTKPKGIREIAKVDNLPTVDTAQINNNVKSDDASKSENKDIVSSTDSWIHSYFPVMSFFGGGNNKVVDEGLVLSQGDKIEEKPIHNVNTQGSSWYTFGLEGYFKKTSSAQESDSSVSRRETENTNGCEIVDSNGTSWYWYPIIGMHKLYIWAWNSGVKV</sequence>
<feature type="coiled-coil region" evidence="1">
    <location>
        <begin position="670"/>
        <end position="697"/>
    </location>
</feature>